<sequence length="150" mass="16311">MGLSGEQVLLVERLRSKLLDPATSLAAKHRVLFALRGLSTPESQRALEAALRDPSVLLRHEAAYCLGQQQREAAATVLTEILRDQQQHPMVRHEAAEALGAIGSPQCLSLVRAHCADDCLEVAQTYDRCSSCALSQDGSHGHHRECHGQA</sequence>
<accession>A0AAW1P5E4</accession>
<dbReference type="InterPro" id="IPR011989">
    <property type="entry name" value="ARM-like"/>
</dbReference>
<keyword evidence="2" id="KW-1185">Reference proteome</keyword>
<evidence type="ECO:0000313" key="1">
    <source>
        <dbReference type="EMBL" id="KAK9804981.1"/>
    </source>
</evidence>
<dbReference type="Gene3D" id="1.25.10.10">
    <property type="entry name" value="Leucine-rich Repeat Variant"/>
    <property type="match status" value="1"/>
</dbReference>
<dbReference type="GO" id="GO:0016491">
    <property type="term" value="F:oxidoreductase activity"/>
    <property type="evidence" value="ECO:0007669"/>
    <property type="project" value="TreeGrafter"/>
</dbReference>
<dbReference type="EMBL" id="JALJOQ010000047">
    <property type="protein sequence ID" value="KAK9804981.1"/>
    <property type="molecule type" value="Genomic_DNA"/>
</dbReference>
<dbReference type="PANTHER" id="PTHR12697:SF5">
    <property type="entry name" value="DEOXYHYPUSINE HYDROXYLASE"/>
    <property type="match status" value="1"/>
</dbReference>
<organism evidence="1 2">
    <name type="scientific">Symbiochloris irregularis</name>
    <dbReference type="NCBI Taxonomy" id="706552"/>
    <lineage>
        <taxon>Eukaryota</taxon>
        <taxon>Viridiplantae</taxon>
        <taxon>Chlorophyta</taxon>
        <taxon>core chlorophytes</taxon>
        <taxon>Trebouxiophyceae</taxon>
        <taxon>Trebouxiales</taxon>
        <taxon>Trebouxiaceae</taxon>
        <taxon>Symbiochloris</taxon>
    </lineage>
</organism>
<dbReference type="Pfam" id="PF03130">
    <property type="entry name" value="HEAT_PBS"/>
    <property type="match status" value="1"/>
</dbReference>
<dbReference type="SMART" id="SM00567">
    <property type="entry name" value="EZ_HEAT"/>
    <property type="match status" value="3"/>
</dbReference>
<protein>
    <recommendedName>
        <fullName evidence="3">Deoxyhypusine hydroxylase</fullName>
    </recommendedName>
</protein>
<proteinExistence type="predicted"/>
<name>A0AAW1P5E4_9CHLO</name>
<dbReference type="InterPro" id="IPR004155">
    <property type="entry name" value="PBS_lyase_HEAT"/>
</dbReference>
<evidence type="ECO:0000313" key="2">
    <source>
        <dbReference type="Proteomes" id="UP001465755"/>
    </source>
</evidence>
<dbReference type="SUPFAM" id="SSF48371">
    <property type="entry name" value="ARM repeat"/>
    <property type="match status" value="1"/>
</dbReference>
<evidence type="ECO:0008006" key="3">
    <source>
        <dbReference type="Google" id="ProtNLM"/>
    </source>
</evidence>
<dbReference type="AlphaFoldDB" id="A0AAW1P5E4"/>
<dbReference type="Proteomes" id="UP001465755">
    <property type="component" value="Unassembled WGS sequence"/>
</dbReference>
<gene>
    <name evidence="1" type="ORF">WJX73_007162</name>
</gene>
<reference evidence="1 2" key="1">
    <citation type="journal article" date="2024" name="Nat. Commun.">
        <title>Phylogenomics reveals the evolutionary origins of lichenization in chlorophyte algae.</title>
        <authorList>
            <person name="Puginier C."/>
            <person name="Libourel C."/>
            <person name="Otte J."/>
            <person name="Skaloud P."/>
            <person name="Haon M."/>
            <person name="Grisel S."/>
            <person name="Petersen M."/>
            <person name="Berrin J.G."/>
            <person name="Delaux P.M."/>
            <person name="Dal Grande F."/>
            <person name="Keller J."/>
        </authorList>
    </citation>
    <scope>NUCLEOTIDE SEQUENCE [LARGE SCALE GENOMIC DNA]</scope>
    <source>
        <strain evidence="1 2">SAG 2036</strain>
    </source>
</reference>
<comment type="caution">
    <text evidence="1">The sequence shown here is derived from an EMBL/GenBank/DDBJ whole genome shotgun (WGS) entry which is preliminary data.</text>
</comment>
<dbReference type="Pfam" id="PF13646">
    <property type="entry name" value="HEAT_2"/>
    <property type="match status" value="1"/>
</dbReference>
<dbReference type="PANTHER" id="PTHR12697">
    <property type="entry name" value="PBS LYASE HEAT-LIKE PROTEIN"/>
    <property type="match status" value="1"/>
</dbReference>
<dbReference type="InterPro" id="IPR016024">
    <property type="entry name" value="ARM-type_fold"/>
</dbReference>